<dbReference type="Pfam" id="PF01926">
    <property type="entry name" value="MMR_HSR1"/>
    <property type="match status" value="2"/>
</dbReference>
<feature type="domain" description="EngA-type G" evidence="11">
    <location>
        <begin position="176"/>
        <end position="349"/>
    </location>
</feature>
<dbReference type="PANTHER" id="PTHR43834:SF6">
    <property type="entry name" value="GTPASE DER"/>
    <property type="match status" value="1"/>
</dbReference>
<evidence type="ECO:0000256" key="5">
    <source>
        <dbReference type="ARBA" id="ARBA00022741"/>
    </source>
</evidence>
<dbReference type="Proteomes" id="UP000051213">
    <property type="component" value="Unassembled WGS sequence"/>
</dbReference>
<evidence type="ECO:0000256" key="8">
    <source>
        <dbReference type="HAMAP-Rule" id="MF_00195"/>
    </source>
</evidence>
<dbReference type="InterPro" id="IPR006073">
    <property type="entry name" value="GTP-bd"/>
</dbReference>
<keyword evidence="4 10" id="KW-0677">Repeat</keyword>
<dbReference type="Pfam" id="PF14714">
    <property type="entry name" value="KH_dom-like"/>
    <property type="match status" value="1"/>
</dbReference>
<evidence type="ECO:0000313" key="12">
    <source>
        <dbReference type="EMBL" id="KRO94487.1"/>
    </source>
</evidence>
<evidence type="ECO:0000256" key="9">
    <source>
        <dbReference type="PROSITE-ProRule" id="PRU01049"/>
    </source>
</evidence>
<feature type="binding site" evidence="8">
    <location>
        <begin position="229"/>
        <end position="233"/>
    </location>
    <ligand>
        <name>GTP</name>
        <dbReference type="ChEBI" id="CHEBI:37565"/>
        <label>2</label>
    </ligand>
</feature>
<evidence type="ECO:0000256" key="1">
    <source>
        <dbReference type="ARBA" id="ARBA00008279"/>
    </source>
</evidence>
<dbReference type="CDD" id="cd01894">
    <property type="entry name" value="EngA1"/>
    <property type="match status" value="1"/>
</dbReference>
<name>A0A0R2U4Q8_9GAMM</name>
<evidence type="ECO:0000256" key="3">
    <source>
        <dbReference type="ARBA" id="ARBA00022517"/>
    </source>
</evidence>
<comment type="similarity">
    <text evidence="1 8 9 10">Belongs to the TRAFAC class TrmE-Era-EngA-EngB-Septin-like GTPase superfamily. EngA (Der) GTPase family.</text>
</comment>
<dbReference type="FunFam" id="3.40.50.300:FF:000057">
    <property type="entry name" value="GTPase Der"/>
    <property type="match status" value="1"/>
</dbReference>
<protein>
    <recommendedName>
        <fullName evidence="2 8">GTPase Der</fullName>
    </recommendedName>
    <alternativeName>
        <fullName evidence="7 8">GTP-binding protein EngA</fullName>
    </alternativeName>
</protein>
<evidence type="ECO:0000259" key="11">
    <source>
        <dbReference type="PROSITE" id="PS51712"/>
    </source>
</evidence>
<dbReference type="FunFam" id="3.30.300.20:FF:000004">
    <property type="entry name" value="GTPase Der"/>
    <property type="match status" value="1"/>
</dbReference>
<dbReference type="InterPro" id="IPR015946">
    <property type="entry name" value="KH_dom-like_a/b"/>
</dbReference>
<comment type="subunit">
    <text evidence="8">Associates with the 50S ribosomal subunit.</text>
</comment>
<dbReference type="EMBL" id="LICA01000149">
    <property type="protein sequence ID" value="KRO94487.1"/>
    <property type="molecule type" value="Genomic_DNA"/>
</dbReference>
<comment type="caution">
    <text evidence="12">The sequence shown here is derived from an EMBL/GenBank/DDBJ whole genome shotgun (WGS) entry which is preliminary data.</text>
</comment>
<evidence type="ECO:0000313" key="13">
    <source>
        <dbReference type="Proteomes" id="UP000051213"/>
    </source>
</evidence>
<dbReference type="NCBIfam" id="TIGR03594">
    <property type="entry name" value="GTPase_EngA"/>
    <property type="match status" value="1"/>
</dbReference>
<reference evidence="12 13" key="1">
    <citation type="submission" date="2015-10" db="EMBL/GenBank/DDBJ databases">
        <title>Metagenome-Assembled Genomes uncover a global brackish microbiome.</title>
        <authorList>
            <person name="Hugerth L.W."/>
            <person name="Larsson J."/>
            <person name="Alneberg J."/>
            <person name="Lindh M.V."/>
            <person name="Legrand C."/>
            <person name="Pinhassi J."/>
            <person name="Andersson A.F."/>
        </authorList>
    </citation>
    <scope>NUCLEOTIDE SEQUENCE [LARGE SCALE GENOMIC DNA]</scope>
    <source>
        <strain evidence="12">BACL26 MAG-121220-bin70</strain>
    </source>
</reference>
<feature type="binding site" evidence="8">
    <location>
        <begin position="9"/>
        <end position="16"/>
    </location>
    <ligand>
        <name>GTP</name>
        <dbReference type="ChEBI" id="CHEBI:37565"/>
        <label>1</label>
    </ligand>
</feature>
<feature type="binding site" evidence="8">
    <location>
        <begin position="118"/>
        <end position="121"/>
    </location>
    <ligand>
        <name>GTP</name>
        <dbReference type="ChEBI" id="CHEBI:37565"/>
        <label>1</label>
    </ligand>
</feature>
<dbReference type="SUPFAM" id="SSF52540">
    <property type="entry name" value="P-loop containing nucleoside triphosphate hydrolases"/>
    <property type="match status" value="2"/>
</dbReference>
<feature type="binding site" evidence="8">
    <location>
        <begin position="182"/>
        <end position="189"/>
    </location>
    <ligand>
        <name>GTP</name>
        <dbReference type="ChEBI" id="CHEBI:37565"/>
        <label>2</label>
    </ligand>
</feature>
<dbReference type="InterPro" id="IPR027417">
    <property type="entry name" value="P-loop_NTPase"/>
</dbReference>
<accession>A0A0R2U4Q8</accession>
<evidence type="ECO:0000256" key="10">
    <source>
        <dbReference type="RuleBase" id="RU004481"/>
    </source>
</evidence>
<sequence>MIPVIALVGRPNVGKSTLFNRLTRSRDALVANYSGLTRDRKYGDGEMFDRRFMVIDTGGISGEEEGIDAEMADQSLLAMDEADIVLFIVDCRSGVTSADYMIADKLRRKNRLVYLVANKIDGLDPATALADFYEMGFAGMFPTTATHGRGVRSMMEEILEPYPEYVESQPDGSNSIKIGVVGRPNVGKSTLVNRLLGEDRVVVFDEPGTTRDSIYIDYERHGQKYTLIDTAGIRKRKNVKLAIEKFSIVKTLQAIDDANVVVLMVDAHEGLVDQDLHLMGSVIDAGRGLVLGINKWDGLDPDKREHIKVEIKRRLQFADFADVHFISALHGTGVGNLYDSIGAAYAAATDTLSASRLTKVLEGAVEEHQPPMVHGRRIKLRFAHAGGRNPPVIIIHGNQTDSVPAQYTRYLEKIFRRELGLHGTPVRVEYRTGDNPYKNKAVVPSDRKAMKRKKIVKYSKRND</sequence>
<feature type="binding site" evidence="8">
    <location>
        <begin position="56"/>
        <end position="60"/>
    </location>
    <ligand>
        <name>GTP</name>
        <dbReference type="ChEBI" id="CHEBI:37565"/>
        <label>1</label>
    </ligand>
</feature>
<proteinExistence type="inferred from homology"/>
<keyword evidence="3 8" id="KW-0690">Ribosome biogenesis</keyword>
<dbReference type="InterPro" id="IPR016484">
    <property type="entry name" value="GTPase_Der"/>
</dbReference>
<comment type="function">
    <text evidence="8 10">GTPase that plays an essential role in the late steps of ribosome biogenesis.</text>
</comment>
<keyword evidence="6 8" id="KW-0342">GTP-binding</keyword>
<dbReference type="GO" id="GO:0042254">
    <property type="term" value="P:ribosome biogenesis"/>
    <property type="evidence" value="ECO:0007669"/>
    <property type="project" value="UniProtKB-KW"/>
</dbReference>
<feature type="domain" description="EngA-type G" evidence="11">
    <location>
        <begin position="3"/>
        <end position="166"/>
    </location>
</feature>
<dbReference type="GO" id="GO:0005525">
    <property type="term" value="F:GTP binding"/>
    <property type="evidence" value="ECO:0007669"/>
    <property type="project" value="UniProtKB-UniRule"/>
</dbReference>
<dbReference type="CDD" id="cd01895">
    <property type="entry name" value="EngA2"/>
    <property type="match status" value="1"/>
</dbReference>
<dbReference type="Gene3D" id="3.30.300.20">
    <property type="match status" value="1"/>
</dbReference>
<dbReference type="FunFam" id="3.40.50.300:FF:000040">
    <property type="entry name" value="GTPase Der"/>
    <property type="match status" value="1"/>
</dbReference>
<dbReference type="GO" id="GO:0043022">
    <property type="term" value="F:ribosome binding"/>
    <property type="evidence" value="ECO:0007669"/>
    <property type="project" value="TreeGrafter"/>
</dbReference>
<dbReference type="InterPro" id="IPR031166">
    <property type="entry name" value="G_ENGA"/>
</dbReference>
<keyword evidence="5 8" id="KW-0547">Nucleotide-binding</keyword>
<gene>
    <name evidence="8" type="primary">der</name>
    <name evidence="12" type="ORF">ABS24_01035</name>
</gene>
<dbReference type="InterPro" id="IPR032859">
    <property type="entry name" value="KH_dom-like"/>
</dbReference>
<dbReference type="PIRSF" id="PIRSF006485">
    <property type="entry name" value="GTP-binding_EngA"/>
    <property type="match status" value="1"/>
</dbReference>
<dbReference type="PRINTS" id="PR00326">
    <property type="entry name" value="GTP1OBG"/>
</dbReference>
<evidence type="ECO:0000256" key="6">
    <source>
        <dbReference type="ARBA" id="ARBA00023134"/>
    </source>
</evidence>
<dbReference type="AlphaFoldDB" id="A0A0R2U4Q8"/>
<organism evidence="12 13">
    <name type="scientific">SAR92 bacterium BACL26 MAG-121220-bin70</name>
    <dbReference type="NCBI Taxonomy" id="1655626"/>
    <lineage>
        <taxon>Bacteria</taxon>
        <taxon>Pseudomonadati</taxon>
        <taxon>Pseudomonadota</taxon>
        <taxon>Gammaproteobacteria</taxon>
        <taxon>Cellvibrionales</taxon>
        <taxon>Porticoccaceae</taxon>
        <taxon>SAR92 clade</taxon>
    </lineage>
</organism>
<dbReference type="HAMAP" id="MF_00195">
    <property type="entry name" value="GTPase_Der"/>
    <property type="match status" value="1"/>
</dbReference>
<evidence type="ECO:0000256" key="4">
    <source>
        <dbReference type="ARBA" id="ARBA00022737"/>
    </source>
</evidence>
<feature type="binding site" evidence="8">
    <location>
        <begin position="294"/>
        <end position="297"/>
    </location>
    <ligand>
        <name>GTP</name>
        <dbReference type="ChEBI" id="CHEBI:37565"/>
        <label>2</label>
    </ligand>
</feature>
<evidence type="ECO:0000256" key="2">
    <source>
        <dbReference type="ARBA" id="ARBA00020953"/>
    </source>
</evidence>
<evidence type="ECO:0000256" key="7">
    <source>
        <dbReference type="ARBA" id="ARBA00032345"/>
    </source>
</evidence>
<dbReference type="NCBIfam" id="TIGR00231">
    <property type="entry name" value="small_GTP"/>
    <property type="match status" value="2"/>
</dbReference>
<dbReference type="PROSITE" id="PS51712">
    <property type="entry name" value="G_ENGA"/>
    <property type="match status" value="2"/>
</dbReference>
<dbReference type="Gene3D" id="3.40.50.300">
    <property type="entry name" value="P-loop containing nucleotide triphosphate hydrolases"/>
    <property type="match status" value="2"/>
</dbReference>
<dbReference type="PANTHER" id="PTHR43834">
    <property type="entry name" value="GTPASE DER"/>
    <property type="match status" value="1"/>
</dbReference>
<dbReference type="InterPro" id="IPR005225">
    <property type="entry name" value="Small_GTP-bd"/>
</dbReference>